<name>A0ACC1XU45_MELAZ</name>
<sequence>MDVMLTILEDAKISGFDADTINKATCLNLITAADTNMVPLTWALSLLLNNPHVLKKAQEELDIVVGKDRHVEESDVKNLVYLQAIVKETMRLYPPGPIIPRAALEDCTLSNGYHVRAGTRLILNVWKIQHDEHVWANPNEFQPERFLTSHKDTDVKGLNFELIPFGSGRRSCAGISLAVQVVHLTLANLLHSFEVAKPSNEAVDMTESPGLTNVKATPLEVLLAPRLDSKLYTQ</sequence>
<dbReference type="EMBL" id="CM051400">
    <property type="protein sequence ID" value="KAJ4714984.1"/>
    <property type="molecule type" value="Genomic_DNA"/>
</dbReference>
<keyword evidence="2" id="KW-1185">Reference proteome</keyword>
<gene>
    <name evidence="1" type="ORF">OWV82_013391</name>
</gene>
<reference evidence="1 2" key="1">
    <citation type="journal article" date="2023" name="Science">
        <title>Complex scaffold remodeling in plant triterpene biosynthesis.</title>
        <authorList>
            <person name="De La Pena R."/>
            <person name="Hodgson H."/>
            <person name="Liu J.C."/>
            <person name="Stephenson M.J."/>
            <person name="Martin A.C."/>
            <person name="Owen C."/>
            <person name="Harkess A."/>
            <person name="Leebens-Mack J."/>
            <person name="Jimenez L.E."/>
            <person name="Osbourn A."/>
            <person name="Sattely E.S."/>
        </authorList>
    </citation>
    <scope>NUCLEOTIDE SEQUENCE [LARGE SCALE GENOMIC DNA]</scope>
    <source>
        <strain evidence="2">cv. JPN11</strain>
        <tissue evidence="1">Leaf</tissue>
    </source>
</reference>
<proteinExistence type="predicted"/>
<evidence type="ECO:0000313" key="2">
    <source>
        <dbReference type="Proteomes" id="UP001164539"/>
    </source>
</evidence>
<dbReference type="Proteomes" id="UP001164539">
    <property type="component" value="Chromosome 7"/>
</dbReference>
<comment type="caution">
    <text evidence="1">The sequence shown here is derived from an EMBL/GenBank/DDBJ whole genome shotgun (WGS) entry which is preliminary data.</text>
</comment>
<accession>A0ACC1XU45</accession>
<evidence type="ECO:0000313" key="1">
    <source>
        <dbReference type="EMBL" id="KAJ4714984.1"/>
    </source>
</evidence>
<protein>
    <submittedName>
        <fullName evidence="1">Cytochrome P450</fullName>
    </submittedName>
</protein>
<organism evidence="1 2">
    <name type="scientific">Melia azedarach</name>
    <name type="common">Chinaberry tree</name>
    <dbReference type="NCBI Taxonomy" id="155640"/>
    <lineage>
        <taxon>Eukaryota</taxon>
        <taxon>Viridiplantae</taxon>
        <taxon>Streptophyta</taxon>
        <taxon>Embryophyta</taxon>
        <taxon>Tracheophyta</taxon>
        <taxon>Spermatophyta</taxon>
        <taxon>Magnoliopsida</taxon>
        <taxon>eudicotyledons</taxon>
        <taxon>Gunneridae</taxon>
        <taxon>Pentapetalae</taxon>
        <taxon>rosids</taxon>
        <taxon>malvids</taxon>
        <taxon>Sapindales</taxon>
        <taxon>Meliaceae</taxon>
        <taxon>Melia</taxon>
    </lineage>
</organism>